<gene>
    <name evidence="1" type="ORF">SAMN05443636_1593</name>
</gene>
<proteinExistence type="predicted"/>
<evidence type="ECO:0008006" key="3">
    <source>
        <dbReference type="Google" id="ProtNLM"/>
    </source>
</evidence>
<dbReference type="InterPro" id="IPR058749">
    <property type="entry name" value="Homing_endonuclease-like"/>
</dbReference>
<dbReference type="Gene3D" id="3.10.28.10">
    <property type="entry name" value="Homing endonucleases"/>
    <property type="match status" value="1"/>
</dbReference>
<reference evidence="1 2" key="1">
    <citation type="submission" date="2016-11" db="EMBL/GenBank/DDBJ databases">
        <authorList>
            <person name="Jaros S."/>
            <person name="Januszkiewicz K."/>
            <person name="Wedrychowicz H."/>
        </authorList>
    </citation>
    <scope>NUCLEOTIDE SEQUENCE [LARGE SCALE GENOMIC DNA]</scope>
    <source>
        <strain evidence="1 2">DSM 9297</strain>
    </source>
</reference>
<organism evidence="1 2">
    <name type="scientific">Halobaculum gomorrense</name>
    <dbReference type="NCBI Taxonomy" id="43928"/>
    <lineage>
        <taxon>Archaea</taxon>
        <taxon>Methanobacteriati</taxon>
        <taxon>Methanobacteriota</taxon>
        <taxon>Stenosarchaea group</taxon>
        <taxon>Halobacteria</taxon>
        <taxon>Halobacteriales</taxon>
        <taxon>Haloferacaceae</taxon>
        <taxon>Halobaculum</taxon>
    </lineage>
</organism>
<dbReference type="Pfam" id="PF26411">
    <property type="entry name" value="LAGLIDADG_4"/>
    <property type="match status" value="1"/>
</dbReference>
<dbReference type="InterPro" id="IPR027434">
    <property type="entry name" value="Homing_endonucl"/>
</dbReference>
<dbReference type="EMBL" id="FQWV01000003">
    <property type="protein sequence ID" value="SHH00851.1"/>
    <property type="molecule type" value="Genomic_DNA"/>
</dbReference>
<name>A0A1M5PGL0_9EURY</name>
<dbReference type="InterPro" id="IPR018247">
    <property type="entry name" value="EF_Hand_1_Ca_BS"/>
</dbReference>
<accession>A0A1M5PGL0</accession>
<dbReference type="OrthoDB" id="318818at2157"/>
<dbReference type="STRING" id="43928.SAMN05443636_1593"/>
<dbReference type="AlphaFoldDB" id="A0A1M5PGL0"/>
<sequence length="230" mass="24283">MSDAISGLDAPDSLVEASPEAAYLWGRVAGDGHVDGDTVVVRAGEATAADRLAALFGATDIDRDRRVTEREYAHNTAVMRTSDEFTVRATTPVARQAAAAFGLPAAGETGGYRFDALTAHRRELLRGIVEGCGTVCYKSDANAVGISVVHDDRALLEAVQNHLDAVVVDAPYGGVNQTSSGGYWFGVADDAGPALGEWLYDGVDDSGLFAPQRRQKIESSIRRVRGGGDE</sequence>
<dbReference type="RefSeq" id="WP_073308249.1">
    <property type="nucleotide sequence ID" value="NZ_FQWV01000003.1"/>
</dbReference>
<evidence type="ECO:0000313" key="2">
    <source>
        <dbReference type="Proteomes" id="UP000184357"/>
    </source>
</evidence>
<dbReference type="Proteomes" id="UP000184357">
    <property type="component" value="Unassembled WGS sequence"/>
</dbReference>
<dbReference type="PROSITE" id="PS00018">
    <property type="entry name" value="EF_HAND_1"/>
    <property type="match status" value="1"/>
</dbReference>
<protein>
    <recommendedName>
        <fullName evidence="3">Cobalamin biosynthesis protein</fullName>
    </recommendedName>
</protein>
<keyword evidence="2" id="KW-1185">Reference proteome</keyword>
<evidence type="ECO:0000313" key="1">
    <source>
        <dbReference type="EMBL" id="SHH00851.1"/>
    </source>
</evidence>